<keyword evidence="9" id="KW-1185">Reference proteome</keyword>
<evidence type="ECO:0000256" key="6">
    <source>
        <dbReference type="HAMAP-Rule" id="MF_01844"/>
    </source>
</evidence>
<dbReference type="GO" id="GO:0015385">
    <property type="term" value="F:sodium:proton antiporter activity"/>
    <property type="evidence" value="ECO:0007669"/>
    <property type="project" value="TreeGrafter"/>
</dbReference>
<keyword evidence="6" id="KW-0915">Sodium</keyword>
<keyword evidence="3 6" id="KW-0812">Transmembrane</keyword>
<dbReference type="InterPro" id="IPR004670">
    <property type="entry name" value="NhaA"/>
</dbReference>
<evidence type="ECO:0000256" key="7">
    <source>
        <dbReference type="SAM" id="MobiDB-lite"/>
    </source>
</evidence>
<dbReference type="KEGG" id="swf:E3E12_04210"/>
<comment type="similarity">
    <text evidence="6">Belongs to the NhaA Na(+)/H(+) (TC 2.A.33) antiporter family.</text>
</comment>
<evidence type="ECO:0000256" key="2">
    <source>
        <dbReference type="ARBA" id="ARBA00022475"/>
    </source>
</evidence>
<dbReference type="PANTHER" id="PTHR30341">
    <property type="entry name" value="SODIUM ION/PROTON ANTIPORTER NHAA-RELATED"/>
    <property type="match status" value="1"/>
</dbReference>
<dbReference type="HAMAP" id="MF_01844">
    <property type="entry name" value="NhaA"/>
    <property type="match status" value="1"/>
</dbReference>
<comment type="function">
    <text evidence="6">Na(+)/H(+) antiporter that extrudes sodium in exchange for external protons.</text>
</comment>
<evidence type="ECO:0000256" key="3">
    <source>
        <dbReference type="ARBA" id="ARBA00022692"/>
    </source>
</evidence>
<keyword evidence="5 6" id="KW-0472">Membrane</keyword>
<feature type="transmembrane region" description="Helical" evidence="6">
    <location>
        <begin position="392"/>
        <end position="412"/>
    </location>
</feature>
<feature type="transmembrane region" description="Helical" evidence="6">
    <location>
        <begin position="79"/>
        <end position="97"/>
    </location>
</feature>
<dbReference type="OrthoDB" id="9808135at2"/>
<protein>
    <recommendedName>
        <fullName evidence="6">Na(+)/H(+) antiporter NhaA</fullName>
    </recommendedName>
    <alternativeName>
        <fullName evidence="6">Sodium/proton antiporter NhaA</fullName>
    </alternativeName>
</protein>
<comment type="catalytic activity">
    <reaction evidence="6">
        <text>Na(+)(in) + 2 H(+)(out) = Na(+)(out) + 2 H(+)(in)</text>
        <dbReference type="Rhea" id="RHEA:29251"/>
        <dbReference type="ChEBI" id="CHEBI:15378"/>
        <dbReference type="ChEBI" id="CHEBI:29101"/>
    </reaction>
</comment>
<feature type="transmembrane region" description="Helical" evidence="6">
    <location>
        <begin position="181"/>
        <end position="206"/>
    </location>
</feature>
<keyword evidence="6" id="KW-0739">Sodium transport</keyword>
<gene>
    <name evidence="6" type="primary">nhaA</name>
    <name evidence="8" type="ORF">E3E12_04210</name>
</gene>
<feature type="region of interest" description="Disordered" evidence="7">
    <location>
        <begin position="1"/>
        <end position="27"/>
    </location>
</feature>
<keyword evidence="6" id="KW-0050">Antiport</keyword>
<keyword evidence="6" id="KW-0406">Ion transport</keyword>
<keyword evidence="2 6" id="KW-1003">Cell membrane</keyword>
<feature type="transmembrane region" description="Helical" evidence="6">
    <location>
        <begin position="361"/>
        <end position="385"/>
    </location>
</feature>
<proteinExistence type="inferred from homology"/>
<dbReference type="PANTHER" id="PTHR30341:SF0">
    <property type="entry name" value="NA(+)_H(+) ANTIPORTER NHAA"/>
    <property type="match status" value="1"/>
</dbReference>
<evidence type="ECO:0000256" key="5">
    <source>
        <dbReference type="ARBA" id="ARBA00023136"/>
    </source>
</evidence>
<evidence type="ECO:0000313" key="9">
    <source>
        <dbReference type="Proteomes" id="UP000318709"/>
    </source>
</evidence>
<organism evidence="8 9">
    <name type="scientific">Formicincola oecophyllae</name>
    <dbReference type="NCBI Taxonomy" id="2558361"/>
    <lineage>
        <taxon>Bacteria</taxon>
        <taxon>Pseudomonadati</taxon>
        <taxon>Pseudomonadota</taxon>
        <taxon>Alphaproteobacteria</taxon>
        <taxon>Acetobacterales</taxon>
        <taxon>Acetobacteraceae</taxon>
        <taxon>Formicincola</taxon>
    </lineage>
</organism>
<feature type="transmembrane region" description="Helical" evidence="6">
    <location>
        <begin position="241"/>
        <end position="258"/>
    </location>
</feature>
<dbReference type="Proteomes" id="UP000318709">
    <property type="component" value="Chromosome"/>
</dbReference>
<name>A0A4Y6U947_9PROT</name>
<accession>A0A4Y6U947</accession>
<keyword evidence="4 6" id="KW-1133">Transmembrane helix</keyword>
<feature type="transmembrane region" description="Helical" evidence="6">
    <location>
        <begin position="38"/>
        <end position="59"/>
    </location>
</feature>
<dbReference type="GO" id="GO:0006885">
    <property type="term" value="P:regulation of pH"/>
    <property type="evidence" value="ECO:0007669"/>
    <property type="project" value="InterPro"/>
</dbReference>
<evidence type="ECO:0000256" key="4">
    <source>
        <dbReference type="ARBA" id="ARBA00022989"/>
    </source>
</evidence>
<feature type="transmembrane region" description="Helical" evidence="6">
    <location>
        <begin position="287"/>
        <end position="307"/>
    </location>
</feature>
<dbReference type="InterPro" id="IPR023171">
    <property type="entry name" value="Na/H_antiporter_dom_sf"/>
</dbReference>
<keyword evidence="6" id="KW-0813">Transport</keyword>
<evidence type="ECO:0000313" key="8">
    <source>
        <dbReference type="EMBL" id="QDH13530.1"/>
    </source>
</evidence>
<dbReference type="AlphaFoldDB" id="A0A4Y6U947"/>
<dbReference type="GO" id="GO:0005886">
    <property type="term" value="C:plasma membrane"/>
    <property type="evidence" value="ECO:0007669"/>
    <property type="project" value="UniProtKB-SubCell"/>
</dbReference>
<comment type="subcellular location">
    <subcellularLocation>
        <location evidence="1">Cell inner membrane</location>
        <topology evidence="1">Multi-pass membrane protein</topology>
    </subcellularLocation>
    <subcellularLocation>
        <location evidence="6">Cell membrane</location>
        <topology evidence="6">Multi-pass membrane protein</topology>
    </subcellularLocation>
</comment>
<feature type="transmembrane region" description="Helical" evidence="6">
    <location>
        <begin position="117"/>
        <end position="140"/>
    </location>
</feature>
<reference evidence="8 9" key="1">
    <citation type="submission" date="2019-03" db="EMBL/GenBank/DDBJ databases">
        <title>The complete genome sequence of Swingsia_sp. F3b2 LMG30590(T).</title>
        <authorList>
            <person name="Chua K.-O."/>
            <person name="Chan K.-G."/>
            <person name="See-Too W.-S."/>
        </authorList>
    </citation>
    <scope>NUCLEOTIDE SEQUENCE [LARGE SCALE GENOMIC DNA]</scope>
    <source>
        <strain evidence="8 9">F3b2</strain>
    </source>
</reference>
<dbReference type="EMBL" id="CP038231">
    <property type="protein sequence ID" value="QDH13530.1"/>
    <property type="molecule type" value="Genomic_DNA"/>
</dbReference>
<sequence length="429" mass="44828">MRILEAQNPFSTKPAVTSASPSSTPPSKALSPVVTGSLLLGSAALAVLCASVPMLAAPYHAAMGWMVPWHAGGLPPHDVQWWITSGLLGLFFVLMALEIRSEAQPGGTLASKRAAFLPLVGALGGMVVPGGMAWCLGAFWPGSPGTAGWAVPTATDAAFTVPVLALCTYRAPTGARFSLPLGLRSFIMALAVFDDLGAIIEIALFYGHHPSLPWLGASLVLITLMVVLGRWGSALPPKGSTAIAALCWALSGLLWLLLEKSGVEPTMAGVALGFCLPWGNAIRAERWLRPVCLLLVVPLFALASTAIDMGQLRLPWLCSAPFLGAALGLWLGKPLGITGAVSLARLFMGRGGDWPRALQGWWLWGGAMVCGIGFTMSLLVATLAYHGTNLEAARCGILVGSLLSGGIGFRVLKHGLRVSAHTPLHKDTL</sequence>
<feature type="compositionally biased region" description="Low complexity" evidence="7">
    <location>
        <begin position="11"/>
        <end position="27"/>
    </location>
</feature>
<feature type="transmembrane region" description="Helical" evidence="6">
    <location>
        <begin position="212"/>
        <end position="229"/>
    </location>
</feature>
<dbReference type="Gene3D" id="1.20.1530.10">
    <property type="entry name" value="Na+/H+ antiporter like domain"/>
    <property type="match status" value="1"/>
</dbReference>
<dbReference type="Pfam" id="PF06965">
    <property type="entry name" value="Na_H_antiport_1"/>
    <property type="match status" value="1"/>
</dbReference>
<evidence type="ECO:0000256" key="1">
    <source>
        <dbReference type="ARBA" id="ARBA00004429"/>
    </source>
</evidence>